<dbReference type="GO" id="GO:0015344">
    <property type="term" value="F:siderophore uptake transmembrane transporter activity"/>
    <property type="evidence" value="ECO:0007669"/>
    <property type="project" value="TreeGrafter"/>
</dbReference>
<evidence type="ECO:0000256" key="11">
    <source>
        <dbReference type="SAM" id="SignalP"/>
    </source>
</evidence>
<dbReference type="PROSITE" id="PS01156">
    <property type="entry name" value="TONB_DEPENDENT_REC_2"/>
    <property type="match status" value="1"/>
</dbReference>
<evidence type="ECO:0000256" key="6">
    <source>
        <dbReference type="ARBA" id="ARBA00023077"/>
    </source>
</evidence>
<dbReference type="PANTHER" id="PTHR30069:SF49">
    <property type="entry name" value="OUTER MEMBRANE PROTEIN C"/>
    <property type="match status" value="1"/>
</dbReference>
<evidence type="ECO:0000256" key="10">
    <source>
        <dbReference type="RuleBase" id="RU003357"/>
    </source>
</evidence>
<dbReference type="InterPro" id="IPR036942">
    <property type="entry name" value="Beta-barrel_TonB_sf"/>
</dbReference>
<evidence type="ECO:0000259" key="13">
    <source>
        <dbReference type="Pfam" id="PF07715"/>
    </source>
</evidence>
<dbReference type="SUPFAM" id="SSF56935">
    <property type="entry name" value="Porins"/>
    <property type="match status" value="1"/>
</dbReference>
<keyword evidence="15" id="KW-1185">Reference proteome</keyword>
<keyword evidence="4 9" id="KW-0812">Transmembrane</keyword>
<evidence type="ECO:0000313" key="15">
    <source>
        <dbReference type="Proteomes" id="UP000191112"/>
    </source>
</evidence>
<dbReference type="EMBL" id="FUYZ01000012">
    <property type="protein sequence ID" value="SKC08168.1"/>
    <property type="molecule type" value="Genomic_DNA"/>
</dbReference>
<dbReference type="STRING" id="619805.SAMN05660477_02869"/>
<protein>
    <submittedName>
        <fullName evidence="14">Iron complex outermembrane recepter protein</fullName>
    </submittedName>
</protein>
<dbReference type="Pfam" id="PF00593">
    <property type="entry name" value="TonB_dep_Rec_b-barrel"/>
    <property type="match status" value="1"/>
</dbReference>
<evidence type="ECO:0000256" key="4">
    <source>
        <dbReference type="ARBA" id="ARBA00022692"/>
    </source>
</evidence>
<comment type="similarity">
    <text evidence="9 10">Belongs to the TonB-dependent receptor family.</text>
</comment>
<dbReference type="GO" id="GO:0009279">
    <property type="term" value="C:cell outer membrane"/>
    <property type="evidence" value="ECO:0007669"/>
    <property type="project" value="UniProtKB-SubCell"/>
</dbReference>
<evidence type="ECO:0000313" key="14">
    <source>
        <dbReference type="EMBL" id="SKC08168.1"/>
    </source>
</evidence>
<evidence type="ECO:0000259" key="12">
    <source>
        <dbReference type="Pfam" id="PF00593"/>
    </source>
</evidence>
<dbReference type="InterPro" id="IPR037066">
    <property type="entry name" value="Plug_dom_sf"/>
</dbReference>
<dbReference type="InterPro" id="IPR010917">
    <property type="entry name" value="TonB_rcpt_CS"/>
</dbReference>
<feature type="domain" description="TonB-dependent receptor-like beta-barrel" evidence="12">
    <location>
        <begin position="209"/>
        <end position="640"/>
    </location>
</feature>
<evidence type="ECO:0000256" key="5">
    <source>
        <dbReference type="ARBA" id="ARBA00022729"/>
    </source>
</evidence>
<evidence type="ECO:0000256" key="2">
    <source>
        <dbReference type="ARBA" id="ARBA00022448"/>
    </source>
</evidence>
<dbReference type="Proteomes" id="UP000191112">
    <property type="component" value="Unassembled WGS sequence"/>
</dbReference>
<dbReference type="InterPro" id="IPR039426">
    <property type="entry name" value="TonB-dep_rcpt-like"/>
</dbReference>
<dbReference type="GO" id="GO:0044718">
    <property type="term" value="P:siderophore transmembrane transport"/>
    <property type="evidence" value="ECO:0007669"/>
    <property type="project" value="TreeGrafter"/>
</dbReference>
<dbReference type="Pfam" id="PF07715">
    <property type="entry name" value="Plug"/>
    <property type="match status" value="1"/>
</dbReference>
<dbReference type="OrthoDB" id="9759247at2"/>
<evidence type="ECO:0000256" key="8">
    <source>
        <dbReference type="ARBA" id="ARBA00023237"/>
    </source>
</evidence>
<gene>
    <name evidence="14" type="ORF">SAMN05660477_02869</name>
</gene>
<evidence type="ECO:0000256" key="9">
    <source>
        <dbReference type="PROSITE-ProRule" id="PRU01360"/>
    </source>
</evidence>
<dbReference type="InterPro" id="IPR000531">
    <property type="entry name" value="Beta-barrel_TonB"/>
</dbReference>
<feature type="signal peptide" evidence="11">
    <location>
        <begin position="1"/>
        <end position="28"/>
    </location>
</feature>
<keyword evidence="6 10" id="KW-0798">TonB box</keyword>
<dbReference type="InterPro" id="IPR012910">
    <property type="entry name" value="Plug_dom"/>
</dbReference>
<keyword evidence="8 9" id="KW-0998">Cell outer membrane</keyword>
<name>A0A1T5GID3_9FLAO</name>
<keyword evidence="7 9" id="KW-0472">Membrane</keyword>
<keyword evidence="2 9" id="KW-0813">Transport</keyword>
<evidence type="ECO:0000256" key="7">
    <source>
        <dbReference type="ARBA" id="ARBA00023136"/>
    </source>
</evidence>
<feature type="chain" id="PRO_5012662381" evidence="11">
    <location>
        <begin position="29"/>
        <end position="676"/>
    </location>
</feature>
<keyword evidence="3 9" id="KW-1134">Transmembrane beta strand</keyword>
<dbReference type="PROSITE" id="PS52016">
    <property type="entry name" value="TONB_DEPENDENT_REC_3"/>
    <property type="match status" value="1"/>
</dbReference>
<organism evidence="14 15">
    <name type="scientific">Soonwooa buanensis</name>
    <dbReference type="NCBI Taxonomy" id="619805"/>
    <lineage>
        <taxon>Bacteria</taxon>
        <taxon>Pseudomonadati</taxon>
        <taxon>Bacteroidota</taxon>
        <taxon>Flavobacteriia</taxon>
        <taxon>Flavobacteriales</taxon>
        <taxon>Weeksellaceae</taxon>
        <taxon>Chryseobacterium group</taxon>
        <taxon>Soonwooa</taxon>
    </lineage>
</organism>
<reference evidence="14 15" key="1">
    <citation type="submission" date="2017-02" db="EMBL/GenBank/DDBJ databases">
        <authorList>
            <person name="Peterson S.W."/>
        </authorList>
    </citation>
    <scope>NUCLEOTIDE SEQUENCE [LARGE SCALE GENOMIC DNA]</scope>
    <source>
        <strain evidence="14 15">DSM 22323</strain>
    </source>
</reference>
<dbReference type="Gene3D" id="2.170.130.10">
    <property type="entry name" value="TonB-dependent receptor, plug domain"/>
    <property type="match status" value="1"/>
</dbReference>
<feature type="domain" description="TonB-dependent receptor plug" evidence="13">
    <location>
        <begin position="60"/>
        <end position="153"/>
    </location>
</feature>
<keyword evidence="5 11" id="KW-0732">Signal</keyword>
<dbReference type="RefSeq" id="WP_079668076.1">
    <property type="nucleotide sequence ID" value="NZ_FUYZ01000012.1"/>
</dbReference>
<dbReference type="AlphaFoldDB" id="A0A1T5GID3"/>
<evidence type="ECO:0000256" key="3">
    <source>
        <dbReference type="ARBA" id="ARBA00022452"/>
    </source>
</evidence>
<evidence type="ECO:0000256" key="1">
    <source>
        <dbReference type="ARBA" id="ARBA00004571"/>
    </source>
</evidence>
<dbReference type="Gene3D" id="2.40.170.20">
    <property type="entry name" value="TonB-dependent receptor, beta-barrel domain"/>
    <property type="match status" value="1"/>
</dbReference>
<dbReference type="PANTHER" id="PTHR30069">
    <property type="entry name" value="TONB-DEPENDENT OUTER MEMBRANE RECEPTOR"/>
    <property type="match status" value="1"/>
</dbReference>
<sequence>MLAKHQKAICKIGFGLFCSVASFNFVQAQDQDSIKIQNIEVVKITKLNIQNHQNSKQIKVSSTQLLDHDAGNFLKTLAEISGIKKAGTFGTDPVLRGFKYEQLNIVTDGAVYAINACPSRMDPSISQINMNSVAEAQIYKGPYQFRFGSTLGGTINFVSEKPVFTDKTKLKNRFSSSYDSNGSIFRNELMSQLTSKKFNVDLFGSYNDGDRYKDGNGDEVRSAFKRYSIGSKIQYKWSDNQITSLQVNTNQGRNVEFAALKMDLIYDKTWMTQLNHQSIYKNSILKEMAYNAYFTQVHHSMGDPKRMMVSNVASKTYGGRIESKWGKNSWNFYSGFDYKHEQAENESMTMSSPMMMPKDGSSWQDSHIDQFGWFNEFSKNFATSKLTASYRMDYNTANAGEMSKLFEQLYGGMKSEQLNHSFSLGYQQKFGKHSDLAIWLGRAQRSGSLTERFINRFPVGNDNYDVVGNPLVKPETNNQADLIYTFHTSNFHFQTDFFYAFMQNYIGAMVNPDIKSNSMQSPGVRQIQNIEKAMKAGVEARLQWQFLPNYRTDIAVAYTYAEDLDKKMPLAEIAPLNLKWNFEGQYQQFSYGINYRFSGAQNRVNTDFKELKTPDFSVVDLYTNFKIQENIKFQVEVSNLFNRAYAEHLSRTLSSNNQQRILERGRSFNVGVFVNF</sequence>
<proteinExistence type="inferred from homology"/>
<comment type="subcellular location">
    <subcellularLocation>
        <location evidence="1 9">Cell outer membrane</location>
        <topology evidence="1 9">Multi-pass membrane protein</topology>
    </subcellularLocation>
</comment>
<accession>A0A1T5GID3</accession>